<dbReference type="RefSeq" id="WP_172229973.1">
    <property type="nucleotide sequence ID" value="NZ_CP035946.1"/>
</dbReference>
<dbReference type="InterPro" id="IPR036942">
    <property type="entry name" value="Beta-barrel_TonB_sf"/>
</dbReference>
<evidence type="ECO:0000313" key="9">
    <source>
        <dbReference type="Proteomes" id="UP000786183"/>
    </source>
</evidence>
<keyword evidence="4 7" id="KW-0812">Transmembrane</keyword>
<gene>
    <name evidence="8" type="ORF">AVCANL283_00985</name>
</gene>
<dbReference type="EMBL" id="JACGBB010000002">
    <property type="protein sequence ID" value="MBZ7986689.1"/>
    <property type="molecule type" value="Genomic_DNA"/>
</dbReference>
<comment type="subcellular location">
    <subcellularLocation>
        <location evidence="1 7">Cell outer membrane</location>
        <topology evidence="1 7">Multi-pass membrane protein</topology>
    </subcellularLocation>
</comment>
<reference evidence="8 9" key="1">
    <citation type="submission" date="2020-07" db="EMBL/GenBank/DDBJ databases">
        <title>Transfer of Campylobacter canadensis to the novel genus Avispirillum gen. nov., that also includes two novel species recovered from migratory waterfowl: Avispirillum anseris sp. nov. and Avispirillum brantae sp. nov.</title>
        <authorList>
            <person name="Miller W.G."/>
            <person name="Chapman M.H."/>
            <person name="Yee E."/>
            <person name="Inglis G.D."/>
        </authorList>
    </citation>
    <scope>NUCLEOTIDE SEQUENCE [LARGE SCALE GENOMIC DNA]</scope>
    <source>
        <strain evidence="8 9">L283</strain>
    </source>
</reference>
<protein>
    <recommendedName>
        <fullName evidence="10">TonB-dependent receptor</fullName>
    </recommendedName>
</protein>
<evidence type="ECO:0000256" key="5">
    <source>
        <dbReference type="ARBA" id="ARBA00023136"/>
    </source>
</evidence>
<proteinExistence type="inferred from homology"/>
<evidence type="ECO:0000256" key="2">
    <source>
        <dbReference type="ARBA" id="ARBA00022448"/>
    </source>
</evidence>
<dbReference type="Gene3D" id="2.40.170.20">
    <property type="entry name" value="TonB-dependent receptor, beta-barrel domain"/>
    <property type="match status" value="1"/>
</dbReference>
<comment type="caution">
    <text evidence="8">The sequence shown here is derived from an EMBL/GenBank/DDBJ whole genome shotgun (WGS) entry which is preliminary data.</text>
</comment>
<evidence type="ECO:0000256" key="7">
    <source>
        <dbReference type="PROSITE-ProRule" id="PRU01360"/>
    </source>
</evidence>
<keyword evidence="2 7" id="KW-0813">Transport</keyword>
<accession>A0ABS7WRH0</accession>
<evidence type="ECO:0000313" key="8">
    <source>
        <dbReference type="EMBL" id="MBZ7986689.1"/>
    </source>
</evidence>
<dbReference type="Proteomes" id="UP000786183">
    <property type="component" value="Unassembled WGS sequence"/>
</dbReference>
<evidence type="ECO:0000256" key="4">
    <source>
        <dbReference type="ARBA" id="ARBA00022692"/>
    </source>
</evidence>
<dbReference type="SUPFAM" id="SSF56935">
    <property type="entry name" value="Porins"/>
    <property type="match status" value="1"/>
</dbReference>
<keyword evidence="5 7" id="KW-0472">Membrane</keyword>
<evidence type="ECO:0008006" key="10">
    <source>
        <dbReference type="Google" id="ProtNLM"/>
    </source>
</evidence>
<evidence type="ECO:0000256" key="3">
    <source>
        <dbReference type="ARBA" id="ARBA00022452"/>
    </source>
</evidence>
<evidence type="ECO:0000256" key="6">
    <source>
        <dbReference type="ARBA" id="ARBA00023237"/>
    </source>
</evidence>
<organism evidence="8 9">
    <name type="scientific">Campylobacter canadensis</name>
    <dbReference type="NCBI Taxonomy" id="449520"/>
    <lineage>
        <taxon>Bacteria</taxon>
        <taxon>Pseudomonadati</taxon>
        <taxon>Campylobacterota</taxon>
        <taxon>Epsilonproteobacteria</taxon>
        <taxon>Campylobacterales</taxon>
        <taxon>Campylobacteraceae</taxon>
        <taxon>Campylobacter</taxon>
    </lineage>
</organism>
<keyword evidence="6 7" id="KW-0998">Cell outer membrane</keyword>
<keyword evidence="3 7" id="KW-1134">Transmembrane beta strand</keyword>
<dbReference type="PROSITE" id="PS52016">
    <property type="entry name" value="TONB_DEPENDENT_REC_3"/>
    <property type="match status" value="1"/>
</dbReference>
<name>A0ABS7WRH0_9BACT</name>
<dbReference type="InterPro" id="IPR039426">
    <property type="entry name" value="TonB-dep_rcpt-like"/>
</dbReference>
<keyword evidence="9" id="KW-1185">Reference proteome</keyword>
<sequence>MKKSLIFILLSKYLLAQINVGEIEVFNTNSTPIIENNIYNKEFLNNITNANKDISSILKYNPNVSFDVSNNSSFDGANIKPDNISINGSLFYQNNFTLDGISITNDIDPAGSNTALDDKGQFSTPSQGIFLNTNILDNIELLDSFIPARYGNFTGGIINSKTKNPSKDFSGYINFGFTSSKLTKTLYPDCDYSDKSCQARISTYENDLSNTSSKTWQKYNSNFALSGKFNEKLGILFNFSDLRSIKTKPSNTFNKNTYKIKNINQNLLLKLNYITNNDYILTPSIFYAPSFEQYNASDNKNGYYELNQNNLISKINLFYSNDIFELDSNISYSKLNYNRKSDTSIMKIWQSSNINNWSNSKIAKEGSTTKVNKEQNTLSLDFDFKYFFDNNTLNSGFVFDKTSIKHQIDPSAAIYARATKLTGDCLANDEACLKDNSFNNSGQFLSTLLKYDGTLHKIRQNYYAFYLEDEFNYNDFTFRFGARADYNDLYNNFNLAPRIKASYEFNDDSKIKLGYARYYGRMPYAYILNSMISSSNQTYTRKTAQDSWKLIADFKEAKMSNKKLKTPYDDEIAFLYHQKISNFNFDFKYVFRNSKEQIMTAKSKRLGIIEADGKEKTYYANIGKIKNHNFSLTLANANNIDIFGIKNDFALIANYTIHKKNIQDYTTDLFSLLDSSTMPDKNGRVYDKENIMWEGKVIKIENKPILNFSKPWTLRLATTHKYNNFTLVNFIHYEAGFDYENSYDYILNDTTKMKAYEVTHQKSSILYDLKFKYEQKIKKVDTYASIDITNVFNTKRPQGKYSVLQGRAFYFEIGANF</sequence>
<comment type="similarity">
    <text evidence="7">Belongs to the TonB-dependent receptor family.</text>
</comment>
<evidence type="ECO:0000256" key="1">
    <source>
        <dbReference type="ARBA" id="ARBA00004571"/>
    </source>
</evidence>